<evidence type="ECO:0000313" key="5">
    <source>
        <dbReference type="Proteomes" id="UP000805614"/>
    </source>
</evidence>
<evidence type="ECO:0000259" key="2">
    <source>
        <dbReference type="Pfam" id="PF10979"/>
    </source>
</evidence>
<keyword evidence="5" id="KW-1185">Reference proteome</keyword>
<evidence type="ECO:0000313" key="4">
    <source>
        <dbReference type="EMBL" id="MBC6466392.1"/>
    </source>
</evidence>
<gene>
    <name evidence="4" type="ORF">HKK74_12880</name>
</gene>
<feature type="region of interest" description="Disordered" evidence="1">
    <location>
        <begin position="23"/>
        <end position="55"/>
    </location>
</feature>
<organism evidence="4 5">
    <name type="scientific">Actinomadura alba</name>
    <dbReference type="NCBI Taxonomy" id="406431"/>
    <lineage>
        <taxon>Bacteria</taxon>
        <taxon>Bacillati</taxon>
        <taxon>Actinomycetota</taxon>
        <taxon>Actinomycetes</taxon>
        <taxon>Streptosporangiales</taxon>
        <taxon>Thermomonosporaceae</taxon>
        <taxon>Actinomadura</taxon>
    </lineage>
</organism>
<dbReference type="InterPro" id="IPR024498">
    <property type="entry name" value="DUF2786"/>
</dbReference>
<reference evidence="4 5" key="1">
    <citation type="submission" date="2020-06" db="EMBL/GenBank/DDBJ databases">
        <title>Actinomadura xiongansis sp. nov., isolated from soil of Baiyangdian.</title>
        <authorList>
            <person name="Zhang X."/>
        </authorList>
    </citation>
    <scope>NUCLEOTIDE SEQUENCE [LARGE SCALE GENOMIC DNA]</scope>
    <source>
        <strain evidence="4 5">HBUM206468</strain>
    </source>
</reference>
<dbReference type="EMBL" id="JABVEC010000008">
    <property type="protein sequence ID" value="MBC6466392.1"/>
    <property type="molecule type" value="Genomic_DNA"/>
</dbReference>
<proteinExistence type="predicted"/>
<feature type="domain" description="DUF7168" evidence="3">
    <location>
        <begin position="306"/>
        <end position="421"/>
    </location>
</feature>
<sequence length="475" mass="50458">MAHSRTNAPVAVCGPISTPGFGWGTVDDSAGRRGSERTGGRWRHRRASGGPGRTAQAAADRLLSGALSARLRGDPAAFARCAAELSDRPGEPDWSRVVDHALAHRETLAVTAAWRLGWQPADVVRIVRRRHGARHARMATDMIAAEMRRYSAAAVDERWRAQLAALGARTWPGRGDAEPAERPARGGLDRPAAIATALDVLAVLATLPELPRLCPPPGEAGTGGAEAGVPARAVDDERTLARVRALLAKAESTEFPEEAEALSARAQQLMARHRIDDALLAAGARAGARGDEPAGRRVGVDDPYESPKTMLLDAVARANRCRVVWHRGLGFCTVLGFPADLDAVELLFTSLLVQATAAMVAAGPRRGDGGRPRTRSFRRSFLVAYAQRIGERLGEVTEAAEREAAAESPGTDLLPALAAREEAVDQAVGRMFPRLGRSAVTTAGDRDGWLHGRAAADLAQLHERDEVTGTGDAGR</sequence>
<dbReference type="InterPro" id="IPR055592">
    <property type="entry name" value="DUF7168"/>
</dbReference>
<name>A0ABR7LPH7_9ACTN</name>
<protein>
    <submittedName>
        <fullName evidence="4">DUF2786 domain-containing protein</fullName>
    </submittedName>
</protein>
<dbReference type="Pfam" id="PF23771">
    <property type="entry name" value="DUF7168"/>
    <property type="match status" value="1"/>
</dbReference>
<evidence type="ECO:0000259" key="3">
    <source>
        <dbReference type="Pfam" id="PF23771"/>
    </source>
</evidence>
<dbReference type="Pfam" id="PF10979">
    <property type="entry name" value="DUF2786"/>
    <property type="match status" value="1"/>
</dbReference>
<accession>A0ABR7LPH7</accession>
<comment type="caution">
    <text evidence="4">The sequence shown here is derived from an EMBL/GenBank/DDBJ whole genome shotgun (WGS) entry which is preliminary data.</text>
</comment>
<evidence type="ECO:0000256" key="1">
    <source>
        <dbReference type="SAM" id="MobiDB-lite"/>
    </source>
</evidence>
<dbReference type="Proteomes" id="UP000805614">
    <property type="component" value="Unassembled WGS sequence"/>
</dbReference>
<feature type="domain" description="DUF2786" evidence="2">
    <location>
        <begin position="238"/>
        <end position="276"/>
    </location>
</feature>
<feature type="compositionally biased region" description="Basic and acidic residues" evidence="1">
    <location>
        <begin position="29"/>
        <end position="39"/>
    </location>
</feature>